<comment type="similarity">
    <text evidence="5">Belongs to the CbiD family.</text>
</comment>
<evidence type="ECO:0000256" key="3">
    <source>
        <dbReference type="ARBA" id="ARBA00022679"/>
    </source>
</evidence>
<comment type="function">
    <text evidence="5">Catalyzes the methylation of C-1 in cobalt-precorrin-5B to form cobalt-precorrin-6A.</text>
</comment>
<name>A0AAE3ARF7_9FIRM</name>
<dbReference type="InterPro" id="IPR002748">
    <property type="entry name" value="CbiD"/>
</dbReference>
<comment type="pathway">
    <text evidence="5">Cofactor biosynthesis; adenosylcobalamin biosynthesis; cob(II)yrinate a,c-diamide from sirohydrochlorin (anaerobic route): step 6/10.</text>
</comment>
<evidence type="ECO:0000256" key="2">
    <source>
        <dbReference type="ARBA" id="ARBA00022603"/>
    </source>
</evidence>
<evidence type="ECO:0000256" key="5">
    <source>
        <dbReference type="HAMAP-Rule" id="MF_00787"/>
    </source>
</evidence>
<dbReference type="GO" id="GO:0032259">
    <property type="term" value="P:methylation"/>
    <property type="evidence" value="ECO:0007669"/>
    <property type="project" value="UniProtKB-KW"/>
</dbReference>
<comment type="catalytic activity">
    <reaction evidence="5">
        <text>Co-precorrin-5B + S-adenosyl-L-methionine = Co-precorrin-6A + S-adenosyl-L-homocysteine</text>
        <dbReference type="Rhea" id="RHEA:26285"/>
        <dbReference type="ChEBI" id="CHEBI:57856"/>
        <dbReference type="ChEBI" id="CHEBI:59789"/>
        <dbReference type="ChEBI" id="CHEBI:60063"/>
        <dbReference type="ChEBI" id="CHEBI:60064"/>
        <dbReference type="EC" id="2.1.1.195"/>
    </reaction>
</comment>
<dbReference type="Gene3D" id="3.30.2110.10">
    <property type="entry name" value="CbiD-like"/>
    <property type="match status" value="1"/>
</dbReference>
<protein>
    <recommendedName>
        <fullName evidence="5">Cobalt-precorrin-5B C(1)-methyltransferase</fullName>
        <ecNumber evidence="5">2.1.1.195</ecNumber>
    </recommendedName>
    <alternativeName>
        <fullName evidence="5">Cobalt-precorrin-6A synthase</fullName>
    </alternativeName>
</protein>
<dbReference type="NCBIfam" id="TIGR00312">
    <property type="entry name" value="cbiD"/>
    <property type="match status" value="1"/>
</dbReference>
<dbReference type="GO" id="GO:0008168">
    <property type="term" value="F:methyltransferase activity"/>
    <property type="evidence" value="ECO:0007669"/>
    <property type="project" value="UniProtKB-UniRule"/>
</dbReference>
<dbReference type="EMBL" id="JAJEPU010000036">
    <property type="protein sequence ID" value="MCC2165446.1"/>
    <property type="molecule type" value="Genomic_DNA"/>
</dbReference>
<dbReference type="InterPro" id="IPR036074">
    <property type="entry name" value="CbiD_sf"/>
</dbReference>
<keyword evidence="7" id="KW-1185">Reference proteome</keyword>
<dbReference type="GO" id="GO:0019251">
    <property type="term" value="P:anaerobic cobalamin biosynthetic process"/>
    <property type="evidence" value="ECO:0007669"/>
    <property type="project" value="UniProtKB-UniRule"/>
</dbReference>
<sequence length="403" mass="44014">MEEKRLRSGFTTGACATAAARAAAVFLLRGTLPERVEVILPEGQSAVWKPEYESEEPCQGYLRVQKDAGDDPDVTHGSWVYACVTILTEAELETKRQTGSGYWLEEYPEVYLDGGIGIGIVTKPGLSCPVGHYAINPVPRKMILSAVDAERDRLGFRGCLGIQIAIPSGVELAKKTFNPKLGIQGGISVLGTTGIVKPMSEEALLATIRLDIHMKTVANENVLLMAPGNYGETFLREAMGIPMGEAVLCSNFVADSMQMLREENVRELLFVSHIGKLIKVSAGIPDTHSKYGDRRMEEMARLTALRLGEQEKQEEQENQDLLDRILGSNTTDEALEHMNQARVGLAEQILTDSAESAKIHLERWAGGTLHAEVVTFSSALGITGKSSGADAMFRKWKIQKPQS</sequence>
<reference evidence="6" key="1">
    <citation type="submission" date="2021-10" db="EMBL/GenBank/DDBJ databases">
        <title>Anaerobic single-cell dispensing facilitates the cultivation of human gut bacteria.</title>
        <authorList>
            <person name="Afrizal A."/>
        </authorList>
    </citation>
    <scope>NUCLEOTIDE SEQUENCE</scope>
    <source>
        <strain evidence="6">CLA-AA-H274</strain>
    </source>
</reference>
<evidence type="ECO:0000256" key="1">
    <source>
        <dbReference type="ARBA" id="ARBA00022573"/>
    </source>
</evidence>
<gene>
    <name evidence="5 6" type="primary">cbiD</name>
    <name evidence="6" type="ORF">LKD32_11295</name>
</gene>
<dbReference type="Pfam" id="PF01888">
    <property type="entry name" value="CbiD"/>
    <property type="match status" value="1"/>
</dbReference>
<dbReference type="RefSeq" id="WP_177976857.1">
    <property type="nucleotide sequence ID" value="NZ_JAJEPU010000036.1"/>
</dbReference>
<keyword evidence="2 5" id="KW-0489">Methyltransferase</keyword>
<accession>A0AAE3ARF7</accession>
<evidence type="ECO:0000313" key="6">
    <source>
        <dbReference type="EMBL" id="MCC2165446.1"/>
    </source>
</evidence>
<keyword evidence="1 5" id="KW-0169">Cobalamin biosynthesis</keyword>
<keyword evidence="3 5" id="KW-0808">Transferase</keyword>
<evidence type="ECO:0000256" key="4">
    <source>
        <dbReference type="ARBA" id="ARBA00022691"/>
    </source>
</evidence>
<evidence type="ECO:0000313" key="7">
    <source>
        <dbReference type="Proteomes" id="UP001198962"/>
    </source>
</evidence>
<dbReference type="SUPFAM" id="SSF111342">
    <property type="entry name" value="CbiD-like"/>
    <property type="match status" value="1"/>
</dbReference>
<dbReference type="EC" id="2.1.1.195" evidence="5"/>
<dbReference type="Proteomes" id="UP001198962">
    <property type="component" value="Unassembled WGS sequence"/>
</dbReference>
<dbReference type="HAMAP" id="MF_00787">
    <property type="entry name" value="CbiD"/>
    <property type="match status" value="1"/>
</dbReference>
<dbReference type="PIRSF" id="PIRSF026782">
    <property type="entry name" value="CbiD"/>
    <property type="match status" value="1"/>
</dbReference>
<dbReference type="PANTHER" id="PTHR35863:SF1">
    <property type="entry name" value="COBALT-PRECORRIN-5B C(1)-METHYLTRANSFERASE"/>
    <property type="match status" value="1"/>
</dbReference>
<dbReference type="AlphaFoldDB" id="A0AAE3ARF7"/>
<organism evidence="6 7">
    <name type="scientific">Brotaphodocola catenula</name>
    <dbReference type="NCBI Taxonomy" id="2885361"/>
    <lineage>
        <taxon>Bacteria</taxon>
        <taxon>Bacillati</taxon>
        <taxon>Bacillota</taxon>
        <taxon>Clostridia</taxon>
        <taxon>Lachnospirales</taxon>
        <taxon>Lachnospiraceae</taxon>
        <taxon>Brotaphodocola</taxon>
    </lineage>
</organism>
<proteinExistence type="inferred from homology"/>
<keyword evidence="4 5" id="KW-0949">S-adenosyl-L-methionine</keyword>
<comment type="caution">
    <text evidence="6">The sequence shown here is derived from an EMBL/GenBank/DDBJ whole genome shotgun (WGS) entry which is preliminary data.</text>
</comment>
<dbReference type="PANTHER" id="PTHR35863">
    <property type="entry name" value="COBALT-PRECORRIN-5B C(1)-METHYLTRANSFERASE"/>
    <property type="match status" value="1"/>
</dbReference>